<organism evidence="1 2">
    <name type="scientific">Acetivibrio thermocellus AD2</name>
    <dbReference type="NCBI Taxonomy" id="1138384"/>
    <lineage>
        <taxon>Bacteria</taxon>
        <taxon>Bacillati</taxon>
        <taxon>Bacillota</taxon>
        <taxon>Clostridia</taxon>
        <taxon>Eubacteriales</taxon>
        <taxon>Oscillospiraceae</taxon>
        <taxon>Acetivibrio</taxon>
    </lineage>
</organism>
<accession>A0AB36TLX7</accession>
<evidence type="ECO:0000313" key="1">
    <source>
        <dbReference type="EMBL" id="PFH04095.1"/>
    </source>
</evidence>
<name>A0AB36TLX7_ACETH</name>
<evidence type="ECO:0000313" key="2">
    <source>
        <dbReference type="Proteomes" id="UP000223596"/>
    </source>
</evidence>
<comment type="caution">
    <text evidence="1">The sequence shown here is derived from an EMBL/GenBank/DDBJ whole genome shotgun (WGS) entry which is preliminary data.</text>
</comment>
<dbReference type="RefSeq" id="WP_003514254.1">
    <property type="nucleotide sequence ID" value="NZ_CP013828.1"/>
</dbReference>
<sequence length="64" mass="7133">MQDGKLEFECVGLTNNGKFPLQHTGRGEDKSPEFNLKSSAGKRHLLKAIEPHIIQRGEIVGVFE</sequence>
<dbReference type="Proteomes" id="UP000223596">
    <property type="component" value="Unassembled WGS sequence"/>
</dbReference>
<dbReference type="GeneID" id="35805279"/>
<reference evidence="1 2" key="1">
    <citation type="submission" date="2017-09" db="EMBL/GenBank/DDBJ databases">
        <title>Evaluation of Pacific Biosciences Sequencing Technology to Finishing C. thermocellum Genome Sequences.</title>
        <authorList>
            <person name="Brown S."/>
        </authorList>
    </citation>
    <scope>NUCLEOTIDE SEQUENCE [LARGE SCALE GENOMIC DNA]</scope>
    <source>
        <strain evidence="1 2">AD2</strain>
    </source>
</reference>
<protein>
    <submittedName>
        <fullName evidence="1">Uncharacterized protein</fullName>
    </submittedName>
</protein>
<dbReference type="AlphaFoldDB" id="A0AB36TLX7"/>
<dbReference type="EMBL" id="PDBW01000001">
    <property type="protein sequence ID" value="PFH04095.1"/>
    <property type="molecule type" value="Genomic_DNA"/>
</dbReference>
<gene>
    <name evidence="1" type="ORF">M972_112918</name>
</gene>
<proteinExistence type="predicted"/>